<dbReference type="Proteomes" id="UP000675781">
    <property type="component" value="Unassembled WGS sequence"/>
</dbReference>
<dbReference type="RefSeq" id="WP_212530631.1">
    <property type="nucleotide sequence ID" value="NZ_JAGSOG010000127.1"/>
</dbReference>
<organism evidence="1 2">
    <name type="scientific">Actinospica durhamensis</name>
    <dbReference type="NCBI Taxonomy" id="1508375"/>
    <lineage>
        <taxon>Bacteria</taxon>
        <taxon>Bacillati</taxon>
        <taxon>Actinomycetota</taxon>
        <taxon>Actinomycetes</taxon>
        <taxon>Catenulisporales</taxon>
        <taxon>Actinospicaceae</taxon>
        <taxon>Actinospica</taxon>
    </lineage>
</organism>
<evidence type="ECO:0000313" key="2">
    <source>
        <dbReference type="Proteomes" id="UP000675781"/>
    </source>
</evidence>
<comment type="caution">
    <text evidence="1">The sequence shown here is derived from an EMBL/GenBank/DDBJ whole genome shotgun (WGS) entry which is preliminary data.</text>
</comment>
<accession>A0A941EW77</accession>
<name>A0A941EW77_9ACTN</name>
<dbReference type="EMBL" id="JAGSOG010000127">
    <property type="protein sequence ID" value="MBR7836139.1"/>
    <property type="molecule type" value="Genomic_DNA"/>
</dbReference>
<evidence type="ECO:0000313" key="1">
    <source>
        <dbReference type="EMBL" id="MBR7836139.1"/>
    </source>
</evidence>
<sequence length="142" mass="14924">MGSVLDRLGEREAQARVLVERLRGEAERAAGALAAADVSLSRLVIARETVAEVLEAEPDQGIEAPGVRGAVRDVALYERIAQVFAEAGAALRPRQVCEALGMPGEARYVEAMRPKLSRLVADGVLAQVGPGLFAPAAEQVPA</sequence>
<proteinExistence type="predicted"/>
<protein>
    <submittedName>
        <fullName evidence="1">Uncharacterized protein</fullName>
    </submittedName>
</protein>
<dbReference type="AlphaFoldDB" id="A0A941EW77"/>
<gene>
    <name evidence="1" type="ORF">KDL01_22875</name>
</gene>
<reference evidence="1" key="1">
    <citation type="submission" date="2021-04" db="EMBL/GenBank/DDBJ databases">
        <title>Genome based classification of Actinospica acidithermotolerans sp. nov., an actinobacterium isolated from an Indonesian hot spring.</title>
        <authorList>
            <person name="Kusuma A.B."/>
            <person name="Putra K.E."/>
            <person name="Nafisah S."/>
            <person name="Loh J."/>
            <person name="Nouioui I."/>
            <person name="Goodfellow M."/>
        </authorList>
    </citation>
    <scope>NUCLEOTIDE SEQUENCE</scope>
    <source>
        <strain evidence="1">CSCA 57</strain>
    </source>
</reference>
<keyword evidence="2" id="KW-1185">Reference proteome</keyword>